<sequence>MHDITTKAGYDLWAESYERTPNPVVAVDAQQVIGLLDPAPGEHVLDAGCGTGRNFAGMLAAGARPHGVDFSSGMLAVARRAFPDVPLTEADLQETLPFSDGEFDAVCCALLGEHLEHPDRVVAEFHRVLRPGGRLVFSVFHPELAATGMSAQFENDGAAYRLVAHPYSVDDYASWVTAAGFGRPQRHEFTGGPDLVSEVPWASWLVGRRILLVLTATKPG</sequence>
<keyword evidence="2" id="KW-0489">Methyltransferase</keyword>
<dbReference type="EMBL" id="JBGEHV010000015">
    <property type="protein sequence ID" value="MEY8039872.1"/>
    <property type="molecule type" value="Genomic_DNA"/>
</dbReference>
<gene>
    <name evidence="2" type="ORF">AB8O55_10730</name>
</gene>
<dbReference type="GO" id="GO:0008168">
    <property type="term" value="F:methyltransferase activity"/>
    <property type="evidence" value="ECO:0007669"/>
    <property type="project" value="UniProtKB-KW"/>
</dbReference>
<evidence type="ECO:0000313" key="3">
    <source>
        <dbReference type="Proteomes" id="UP001564626"/>
    </source>
</evidence>
<dbReference type="InterPro" id="IPR013216">
    <property type="entry name" value="Methyltransf_11"/>
</dbReference>
<name>A0ABV4CFJ0_9PSEU</name>
<proteinExistence type="predicted"/>
<dbReference type="SUPFAM" id="SSF53335">
    <property type="entry name" value="S-adenosyl-L-methionine-dependent methyltransferases"/>
    <property type="match status" value="1"/>
</dbReference>
<dbReference type="EC" id="2.1.1.-" evidence="2"/>
<dbReference type="Gene3D" id="3.40.50.150">
    <property type="entry name" value="Vaccinia Virus protein VP39"/>
    <property type="match status" value="1"/>
</dbReference>
<keyword evidence="3" id="KW-1185">Reference proteome</keyword>
<dbReference type="GO" id="GO:0032259">
    <property type="term" value="P:methylation"/>
    <property type="evidence" value="ECO:0007669"/>
    <property type="project" value="UniProtKB-KW"/>
</dbReference>
<accession>A0ABV4CFJ0</accession>
<organism evidence="2 3">
    <name type="scientific">Saccharopolyspora cebuensis</name>
    <dbReference type="NCBI Taxonomy" id="418759"/>
    <lineage>
        <taxon>Bacteria</taxon>
        <taxon>Bacillati</taxon>
        <taxon>Actinomycetota</taxon>
        <taxon>Actinomycetes</taxon>
        <taxon>Pseudonocardiales</taxon>
        <taxon>Pseudonocardiaceae</taxon>
        <taxon>Saccharopolyspora</taxon>
    </lineage>
</organism>
<dbReference type="PANTHER" id="PTHR43591">
    <property type="entry name" value="METHYLTRANSFERASE"/>
    <property type="match status" value="1"/>
</dbReference>
<comment type="caution">
    <text evidence="2">The sequence shown here is derived from an EMBL/GenBank/DDBJ whole genome shotgun (WGS) entry which is preliminary data.</text>
</comment>
<dbReference type="RefSeq" id="WP_345363887.1">
    <property type="nucleotide sequence ID" value="NZ_BAABII010000010.1"/>
</dbReference>
<dbReference type="InterPro" id="IPR029063">
    <property type="entry name" value="SAM-dependent_MTases_sf"/>
</dbReference>
<evidence type="ECO:0000313" key="2">
    <source>
        <dbReference type="EMBL" id="MEY8039872.1"/>
    </source>
</evidence>
<dbReference type="Pfam" id="PF08241">
    <property type="entry name" value="Methyltransf_11"/>
    <property type="match status" value="1"/>
</dbReference>
<feature type="domain" description="Methyltransferase type 11" evidence="1">
    <location>
        <begin position="45"/>
        <end position="137"/>
    </location>
</feature>
<dbReference type="Proteomes" id="UP001564626">
    <property type="component" value="Unassembled WGS sequence"/>
</dbReference>
<dbReference type="CDD" id="cd02440">
    <property type="entry name" value="AdoMet_MTases"/>
    <property type="match status" value="1"/>
</dbReference>
<evidence type="ECO:0000259" key="1">
    <source>
        <dbReference type="Pfam" id="PF08241"/>
    </source>
</evidence>
<reference evidence="2 3" key="1">
    <citation type="submission" date="2024-08" db="EMBL/GenBank/DDBJ databases">
        <title>Genome mining of Saccharopolyspora cebuensis PGLac3 from Nigerian medicinal plant.</title>
        <authorList>
            <person name="Ezeobiora C.E."/>
            <person name="Igbokwe N.H."/>
            <person name="Amin D.H."/>
            <person name="Mendie U.E."/>
        </authorList>
    </citation>
    <scope>NUCLEOTIDE SEQUENCE [LARGE SCALE GENOMIC DNA]</scope>
    <source>
        <strain evidence="2 3">PGLac3</strain>
    </source>
</reference>
<keyword evidence="2" id="KW-0808">Transferase</keyword>
<protein>
    <submittedName>
        <fullName evidence="2">Class I SAM-dependent methyltransferase</fullName>
        <ecNumber evidence="2">2.1.1.-</ecNumber>
    </submittedName>
</protein>